<dbReference type="AlphaFoldDB" id="A0A3P7DUN5"/>
<organism evidence="1 2">
    <name type="scientific">Wuchereria bancrofti</name>
    <dbReference type="NCBI Taxonomy" id="6293"/>
    <lineage>
        <taxon>Eukaryota</taxon>
        <taxon>Metazoa</taxon>
        <taxon>Ecdysozoa</taxon>
        <taxon>Nematoda</taxon>
        <taxon>Chromadorea</taxon>
        <taxon>Rhabditida</taxon>
        <taxon>Spirurina</taxon>
        <taxon>Spiruromorpha</taxon>
        <taxon>Filarioidea</taxon>
        <taxon>Onchocercidae</taxon>
        <taxon>Wuchereria</taxon>
    </lineage>
</organism>
<protein>
    <submittedName>
        <fullName evidence="1">Uncharacterized protein</fullName>
    </submittedName>
</protein>
<name>A0A3P7DUN5_WUCBA</name>
<dbReference type="InParanoid" id="A0A3P7DUN5"/>
<accession>A0A3P7DUN5</accession>
<keyword evidence="2" id="KW-1185">Reference proteome</keyword>
<dbReference type="Proteomes" id="UP000270924">
    <property type="component" value="Unassembled WGS sequence"/>
</dbReference>
<evidence type="ECO:0000313" key="2">
    <source>
        <dbReference type="Proteomes" id="UP000270924"/>
    </source>
</evidence>
<reference evidence="1 2" key="1">
    <citation type="submission" date="2018-11" db="EMBL/GenBank/DDBJ databases">
        <authorList>
            <consortium name="Pathogen Informatics"/>
        </authorList>
    </citation>
    <scope>NUCLEOTIDE SEQUENCE [LARGE SCALE GENOMIC DNA]</scope>
</reference>
<evidence type="ECO:0000313" key="1">
    <source>
        <dbReference type="EMBL" id="VDM10676.1"/>
    </source>
</evidence>
<dbReference type="EMBL" id="UYWW01001554">
    <property type="protein sequence ID" value="VDM10676.1"/>
    <property type="molecule type" value="Genomic_DNA"/>
</dbReference>
<proteinExistence type="predicted"/>
<gene>
    <name evidence="1" type="ORF">WBA_LOCUS4062</name>
</gene>
<sequence>MTVHERFHGIKIQDILKTVQIKPNINCFHINRLKHPKIGSEISEIIRQHNTGDKVADVNVFDLRVSADCTIISYPNDLGYKYGTDFIHQILFPIFMDYF</sequence>